<feature type="domain" description="Helicase C-terminal" evidence="8">
    <location>
        <begin position="254"/>
        <end position="458"/>
    </location>
</feature>
<evidence type="ECO:0000256" key="5">
    <source>
        <dbReference type="SAM" id="Coils"/>
    </source>
</evidence>
<dbReference type="InterPro" id="IPR027417">
    <property type="entry name" value="P-loop_NTPase"/>
</dbReference>
<evidence type="ECO:0000256" key="4">
    <source>
        <dbReference type="ARBA" id="ARBA00022840"/>
    </source>
</evidence>
<evidence type="ECO:0000259" key="8">
    <source>
        <dbReference type="PROSITE" id="PS51194"/>
    </source>
</evidence>
<dbReference type="Pfam" id="PF00271">
    <property type="entry name" value="Helicase_C"/>
    <property type="match status" value="1"/>
</dbReference>
<name>A0ABY9AYU2_9CHLR</name>
<accession>A0ABY9AYU2</accession>
<evidence type="ECO:0000313" key="10">
    <source>
        <dbReference type="Proteomes" id="UP001431572"/>
    </source>
</evidence>
<dbReference type="InterPro" id="IPR012961">
    <property type="entry name" value="Ski2/MTR4_C"/>
</dbReference>
<dbReference type="PANTHER" id="PTHR12131:SF1">
    <property type="entry name" value="ATP-DEPENDENT RNA HELICASE SUPV3L1, MITOCHONDRIAL-RELATED"/>
    <property type="match status" value="1"/>
</dbReference>
<evidence type="ECO:0000256" key="3">
    <source>
        <dbReference type="ARBA" id="ARBA00022806"/>
    </source>
</evidence>
<dbReference type="InterPro" id="IPR014001">
    <property type="entry name" value="Helicase_ATP-bd"/>
</dbReference>
<dbReference type="Gene3D" id="1.10.3380.30">
    <property type="match status" value="1"/>
</dbReference>
<reference evidence="9" key="1">
    <citation type="journal article" date="2024" name="Nature">
        <title>Anoxygenic phototroph of the Chloroflexota uses a type I reaction centre.</title>
        <authorList>
            <person name="Tsuji J.M."/>
            <person name="Shaw N.A."/>
            <person name="Nagashima S."/>
            <person name="Venkiteswaran J.J."/>
            <person name="Schiff S.L."/>
            <person name="Watanabe T."/>
            <person name="Fukui M."/>
            <person name="Hanada S."/>
            <person name="Tank M."/>
            <person name="Neufeld J.D."/>
        </authorList>
    </citation>
    <scope>NUCLEOTIDE SEQUENCE</scope>
    <source>
        <strain evidence="9">L227-S17</strain>
    </source>
</reference>
<proteinExistence type="predicted"/>
<evidence type="ECO:0000313" key="9">
    <source>
        <dbReference type="EMBL" id="WJW66060.1"/>
    </source>
</evidence>
<dbReference type="EMBL" id="CP128399">
    <property type="protein sequence ID" value="WJW66060.1"/>
    <property type="molecule type" value="Genomic_DNA"/>
</dbReference>
<dbReference type="Gene3D" id="3.40.50.300">
    <property type="entry name" value="P-loop containing nucleotide triphosphate hydrolases"/>
    <property type="match status" value="2"/>
</dbReference>
<keyword evidence="3 9" id="KW-0347">Helicase</keyword>
<dbReference type="PANTHER" id="PTHR12131">
    <property type="entry name" value="ATP-DEPENDENT RNA AND DNA HELICASE"/>
    <property type="match status" value="1"/>
</dbReference>
<dbReference type="Pfam" id="PF00270">
    <property type="entry name" value="DEAD"/>
    <property type="match status" value="1"/>
</dbReference>
<keyword evidence="5" id="KW-0175">Coiled coil</keyword>
<keyword evidence="10" id="KW-1185">Reference proteome</keyword>
<dbReference type="Pfam" id="PF08148">
    <property type="entry name" value="DSHCT"/>
    <property type="match status" value="1"/>
</dbReference>
<feature type="compositionally biased region" description="Basic residues" evidence="6">
    <location>
        <begin position="988"/>
        <end position="999"/>
    </location>
</feature>
<dbReference type="SMART" id="SM00487">
    <property type="entry name" value="DEXDc"/>
    <property type="match status" value="1"/>
</dbReference>
<feature type="domain" description="Helicase ATP-binding" evidence="7">
    <location>
        <begin position="28"/>
        <end position="185"/>
    </location>
</feature>
<dbReference type="CDD" id="cd18795">
    <property type="entry name" value="SF2_C_Ski2"/>
    <property type="match status" value="1"/>
</dbReference>
<dbReference type="InterPro" id="IPR011545">
    <property type="entry name" value="DEAD/DEAH_box_helicase_dom"/>
</dbReference>
<organism evidence="9 10">
    <name type="scientific">Candidatus Chlorohelix allophototropha</name>
    <dbReference type="NCBI Taxonomy" id="3003348"/>
    <lineage>
        <taxon>Bacteria</taxon>
        <taxon>Bacillati</taxon>
        <taxon>Chloroflexota</taxon>
        <taxon>Chloroflexia</taxon>
        <taxon>Candidatus Chloroheliales</taxon>
        <taxon>Candidatus Chloroheliaceae</taxon>
        <taxon>Candidatus Chlorohelix</taxon>
    </lineage>
</organism>
<keyword evidence="1" id="KW-0547">Nucleotide-binding</keyword>
<dbReference type="RefSeq" id="WP_341467942.1">
    <property type="nucleotide sequence ID" value="NZ_CP128399.1"/>
</dbReference>
<gene>
    <name evidence="9" type="ORF">OZ401_001843</name>
</gene>
<sequence length="999" mass="115387">MDVESEEMIAQFRKRYPFPLDPFQEEAIQALAVGESVMVTAPTGTGKTVVAEFGIFRAYTQRKRVFYTTPIKALSNQKFKDLREQYGDAVGLLTGDIIENPNGHIIVMTTEVMRNMLLQSPSEFTHTTCVVFDEIHYLADSERGTTWEESIILCPKNIQLVCLSATISNAQEVASWISQTHRPTRLISHSKRSIPLALYYFLDGKLNQIINNEGKKVVDFKGVGGEAKRGFRNRLRDLRDPETDERKRERPEPTQRDIVEALEQGGMLPAIYFMFSRNDCEVAAELVALNRHSSTRDPKTLAQIDEVCTRYLNYLEEEDRKIQQVKTIITLVRRGFGFHHAGLLPILKQLVEELFSKGLMNVVFATDTLALGVNMPAKTVVIGRLTKFDGQTRRPLIPNEFQQMAGRAGRRGLDIQGHVVVPYSPWITFEETILIATGPLLPIESAFSVRYNSVLNLYDPPAGERILQILRNSLMEFQQSRRLRELALEVQHTQKTYDLAKVGCLIGLPEGEELLHEYDSLGHKIQENRNEERRAIEEEIRLRKKLDEAPWHRPMRETLRQIFRTLQPGTLIHCEQNGWGIYLGRSSEGGIGLFIFGDKTVKLEEYRTIDYMPPERFQITLPDSLLKIERSNFSISECATAEELNAIAEQLRQINLPDLATWLREARQEASNKYTPTLIKVQNRAQQTKEQSLELKEQEQKHPCHSCDVRKKHRSLQKDSARLLLARDEAQKLYDERKHYEEGRLRGTLKGLISVLKRFNFIDKEGYPSSKSLWLRDVFDTNGLIIIEMVSRGWLEGLQPQDLAEVFSWFAYDRDFEFLNRFVLSRPLNELRKKLDELEREVFAVERQNELQITNGYNIYYFGAARAWCRGVSLTSILEKMQLAEGDIIITFNKTLDLMRQVQDMLRMHDPDNNLIPVLAEARHMMRRGVVEQIYNVGFGVVKEELEAQDDDEQPKQDDSVEAQTKLMQLLEEEDEETDEVAVDTTNRRRFSRKRNRRT</sequence>
<dbReference type="SUPFAM" id="SSF52540">
    <property type="entry name" value="P-loop containing nucleoside triphosphate hydrolases"/>
    <property type="match status" value="1"/>
</dbReference>
<keyword evidence="2" id="KW-0378">Hydrolase</keyword>
<evidence type="ECO:0000256" key="6">
    <source>
        <dbReference type="SAM" id="MobiDB-lite"/>
    </source>
</evidence>
<dbReference type="InterPro" id="IPR001650">
    <property type="entry name" value="Helicase_C-like"/>
</dbReference>
<dbReference type="GO" id="GO:0004386">
    <property type="term" value="F:helicase activity"/>
    <property type="evidence" value="ECO:0007669"/>
    <property type="project" value="UniProtKB-KW"/>
</dbReference>
<feature type="region of interest" description="Disordered" evidence="6">
    <location>
        <begin position="232"/>
        <end position="257"/>
    </location>
</feature>
<evidence type="ECO:0000256" key="1">
    <source>
        <dbReference type="ARBA" id="ARBA00022741"/>
    </source>
</evidence>
<evidence type="ECO:0000259" key="7">
    <source>
        <dbReference type="PROSITE" id="PS51192"/>
    </source>
</evidence>
<dbReference type="SMART" id="SM00490">
    <property type="entry name" value="HELICc"/>
    <property type="match status" value="1"/>
</dbReference>
<dbReference type="SMART" id="SM01142">
    <property type="entry name" value="DSHCT"/>
    <property type="match status" value="1"/>
</dbReference>
<dbReference type="Proteomes" id="UP001431572">
    <property type="component" value="Chromosome 1"/>
</dbReference>
<feature type="region of interest" description="Disordered" evidence="6">
    <location>
        <begin position="946"/>
        <end position="999"/>
    </location>
</feature>
<dbReference type="PROSITE" id="PS51192">
    <property type="entry name" value="HELICASE_ATP_BIND_1"/>
    <property type="match status" value="1"/>
</dbReference>
<evidence type="ECO:0000256" key="2">
    <source>
        <dbReference type="ARBA" id="ARBA00022801"/>
    </source>
</evidence>
<dbReference type="PROSITE" id="PS51194">
    <property type="entry name" value="HELICASE_CTER"/>
    <property type="match status" value="1"/>
</dbReference>
<feature type="coiled-coil region" evidence="5">
    <location>
        <begin position="828"/>
        <end position="855"/>
    </location>
</feature>
<dbReference type="InterPro" id="IPR050699">
    <property type="entry name" value="RNA-DNA_Helicase"/>
</dbReference>
<keyword evidence="4" id="KW-0067">ATP-binding</keyword>
<feature type="compositionally biased region" description="Acidic residues" evidence="6">
    <location>
        <begin position="971"/>
        <end position="982"/>
    </location>
</feature>
<protein>
    <submittedName>
        <fullName evidence="9">DEAD/DEAH box helicase</fullName>
    </submittedName>
</protein>